<dbReference type="OrthoDB" id="2757285at2759"/>
<proteinExistence type="predicted"/>
<accession>A0A0C3S1U3</accession>
<evidence type="ECO:0000313" key="2">
    <source>
        <dbReference type="EMBL" id="KIP03342.1"/>
    </source>
</evidence>
<dbReference type="EMBL" id="KN840621">
    <property type="protein sequence ID" value="KIP03342.1"/>
    <property type="molecule type" value="Genomic_DNA"/>
</dbReference>
<evidence type="ECO:0000256" key="1">
    <source>
        <dbReference type="SAM" id="MobiDB-lite"/>
    </source>
</evidence>
<evidence type="ECO:0000313" key="3">
    <source>
        <dbReference type="Proteomes" id="UP000053257"/>
    </source>
</evidence>
<feature type="region of interest" description="Disordered" evidence="1">
    <location>
        <begin position="341"/>
        <end position="378"/>
    </location>
</feature>
<dbReference type="Proteomes" id="UP000053257">
    <property type="component" value="Unassembled WGS sequence"/>
</dbReference>
<gene>
    <name evidence="2" type="ORF">PHLGIDRAFT_244364</name>
</gene>
<name>A0A0C3S1U3_PHLG1</name>
<dbReference type="AlphaFoldDB" id="A0A0C3S1U3"/>
<feature type="compositionally biased region" description="Basic residues" evidence="1">
    <location>
        <begin position="358"/>
        <end position="370"/>
    </location>
</feature>
<dbReference type="STRING" id="745531.A0A0C3S1U3"/>
<organism evidence="2 3">
    <name type="scientific">Phlebiopsis gigantea (strain 11061_1 CR5-6)</name>
    <name type="common">White-rot fungus</name>
    <name type="synonym">Peniophora gigantea</name>
    <dbReference type="NCBI Taxonomy" id="745531"/>
    <lineage>
        <taxon>Eukaryota</taxon>
        <taxon>Fungi</taxon>
        <taxon>Dikarya</taxon>
        <taxon>Basidiomycota</taxon>
        <taxon>Agaricomycotina</taxon>
        <taxon>Agaricomycetes</taxon>
        <taxon>Polyporales</taxon>
        <taxon>Phanerochaetaceae</taxon>
        <taxon>Phlebiopsis</taxon>
    </lineage>
</organism>
<protein>
    <submittedName>
        <fullName evidence="2">Uncharacterized protein</fullName>
    </submittedName>
</protein>
<keyword evidence="3" id="KW-1185">Reference proteome</keyword>
<dbReference type="HOGENOM" id="CLU_007279_3_2_1"/>
<sequence length="378" mass="42261">MQTSSLIDSTPRLQYTLELLLAGMVDSNSNGSATSAFAKLRKLRRAWQEFRLSHQITLPCFHGRTPLACDYKVSAGVLGQQVGQRGLKFHLLSSSPWGIDAQEWDIEDLGFEVYHFVLDVAQDLLIATELQTEAVDVIVGMRVHLLSLHTGKPHPHAQVPVFTVDYSDNDGRIGVNAECCGDSLGVMVTTRFFDGICELLVWNWKTGQLRLDIYNMMYDAEPWLDKFIGANSFHFLDADHVLVPTIEENKGINSRAVLHMFDCREISPARKALRDLISCGTAFILPPLAQNFEYTQFDCAANIPPPLAPTSPFHPDPTLRMVVFQLGETVGSRCATSPTTQGLRHFACPRGQPQQVSRHGRPRGRARKRRLADSNYDL</sequence>
<reference evidence="2 3" key="1">
    <citation type="journal article" date="2014" name="PLoS Genet.">
        <title>Analysis of the Phlebiopsis gigantea genome, transcriptome and secretome provides insight into its pioneer colonization strategies of wood.</title>
        <authorList>
            <person name="Hori C."/>
            <person name="Ishida T."/>
            <person name="Igarashi K."/>
            <person name="Samejima M."/>
            <person name="Suzuki H."/>
            <person name="Master E."/>
            <person name="Ferreira P."/>
            <person name="Ruiz-Duenas F.J."/>
            <person name="Held B."/>
            <person name="Canessa P."/>
            <person name="Larrondo L.F."/>
            <person name="Schmoll M."/>
            <person name="Druzhinina I.S."/>
            <person name="Kubicek C.P."/>
            <person name="Gaskell J.A."/>
            <person name="Kersten P."/>
            <person name="St John F."/>
            <person name="Glasner J."/>
            <person name="Sabat G."/>
            <person name="Splinter BonDurant S."/>
            <person name="Syed K."/>
            <person name="Yadav J."/>
            <person name="Mgbeahuruike A.C."/>
            <person name="Kovalchuk A."/>
            <person name="Asiegbu F.O."/>
            <person name="Lackner G."/>
            <person name="Hoffmeister D."/>
            <person name="Rencoret J."/>
            <person name="Gutierrez A."/>
            <person name="Sun H."/>
            <person name="Lindquist E."/>
            <person name="Barry K."/>
            <person name="Riley R."/>
            <person name="Grigoriev I.V."/>
            <person name="Henrissat B."/>
            <person name="Kues U."/>
            <person name="Berka R.M."/>
            <person name="Martinez A.T."/>
            <person name="Covert S.F."/>
            <person name="Blanchette R.A."/>
            <person name="Cullen D."/>
        </authorList>
    </citation>
    <scope>NUCLEOTIDE SEQUENCE [LARGE SCALE GENOMIC DNA]</scope>
    <source>
        <strain evidence="2 3">11061_1 CR5-6</strain>
    </source>
</reference>